<dbReference type="WBParaSite" id="maker-uti_cns_0002137-snap-gene-0.11-mRNA-1">
    <property type="protein sequence ID" value="maker-uti_cns_0002137-snap-gene-0.11-mRNA-1"/>
    <property type="gene ID" value="maker-uti_cns_0002137-snap-gene-0.11"/>
</dbReference>
<dbReference type="AlphaFoldDB" id="A0A1I8GJA0"/>
<proteinExistence type="predicted"/>
<reference evidence="4" key="1">
    <citation type="submission" date="2016-11" db="UniProtKB">
        <authorList>
            <consortium name="WormBaseParasite"/>
        </authorList>
    </citation>
    <scope>IDENTIFICATION</scope>
</reference>
<name>A0A1I8GJA0_9PLAT</name>
<evidence type="ECO:0000313" key="4">
    <source>
        <dbReference type="WBParaSite" id="maker-uti_cns_0002137-snap-gene-0.11-mRNA-1"/>
    </source>
</evidence>
<dbReference type="PROSITE" id="PS50025">
    <property type="entry name" value="LAM_G_DOMAIN"/>
    <property type="match status" value="1"/>
</dbReference>
<evidence type="ECO:0000256" key="1">
    <source>
        <dbReference type="PROSITE-ProRule" id="PRU00122"/>
    </source>
</evidence>
<accession>A0A1I8GJA0</accession>
<dbReference type="Proteomes" id="UP000095280">
    <property type="component" value="Unplaced"/>
</dbReference>
<evidence type="ECO:0000259" key="2">
    <source>
        <dbReference type="PROSITE" id="PS50025"/>
    </source>
</evidence>
<protein>
    <submittedName>
        <fullName evidence="4">LAM_G_DOMAIN domain-containing protein</fullName>
    </submittedName>
</protein>
<dbReference type="Gene3D" id="2.60.120.200">
    <property type="match status" value="1"/>
</dbReference>
<feature type="domain" description="Laminin G" evidence="2">
    <location>
        <begin position="1"/>
        <end position="152"/>
    </location>
</feature>
<keyword evidence="3" id="KW-1185">Reference proteome</keyword>
<dbReference type="SUPFAM" id="SSF49899">
    <property type="entry name" value="Concanavalin A-like lectins/glucanases"/>
    <property type="match status" value="1"/>
</dbReference>
<comment type="caution">
    <text evidence="1">Lacks conserved residue(s) required for the propagation of feature annotation.</text>
</comment>
<evidence type="ECO:0000313" key="3">
    <source>
        <dbReference type="Proteomes" id="UP000095280"/>
    </source>
</evidence>
<organism evidence="3 4">
    <name type="scientific">Macrostomum lignano</name>
    <dbReference type="NCBI Taxonomy" id="282301"/>
    <lineage>
        <taxon>Eukaryota</taxon>
        <taxon>Metazoa</taxon>
        <taxon>Spiralia</taxon>
        <taxon>Lophotrochozoa</taxon>
        <taxon>Platyhelminthes</taxon>
        <taxon>Rhabditophora</taxon>
        <taxon>Macrostomorpha</taxon>
        <taxon>Macrostomida</taxon>
        <taxon>Macrostomidae</taxon>
        <taxon>Macrostomum</taxon>
    </lineage>
</organism>
<dbReference type="InterPro" id="IPR001791">
    <property type="entry name" value="Laminin_G"/>
</dbReference>
<dbReference type="Pfam" id="PF02210">
    <property type="entry name" value="Laminin_G_2"/>
    <property type="match status" value="1"/>
</dbReference>
<sequence>MRFLSFTNEGVLLYMSGRHGDYMGLYLRQGRLNYFIFNPSRLDKSLGGVHFCSEAAIELNKVYQVEFSFNQALPQAVSRRKFYSTALRLNGETVQLVDFYIDDLQFETPVYFGGGPSGLDLHVLDFEGRLTDIVINGQALNSVEFNKRVSGC</sequence>
<dbReference type="InterPro" id="IPR013320">
    <property type="entry name" value="ConA-like_dom_sf"/>
</dbReference>